<dbReference type="GO" id="GO:0009279">
    <property type="term" value="C:cell outer membrane"/>
    <property type="evidence" value="ECO:0007669"/>
    <property type="project" value="UniProtKB-SubCell"/>
</dbReference>
<comment type="caution">
    <text evidence="9">The sequence shown here is derived from an EMBL/GenBank/DDBJ whole genome shotgun (WGS) entry which is preliminary data.</text>
</comment>
<dbReference type="SUPFAM" id="SSF56954">
    <property type="entry name" value="Outer membrane efflux proteins (OEP)"/>
    <property type="match status" value="1"/>
</dbReference>
<dbReference type="GO" id="GO:0015288">
    <property type="term" value="F:porin activity"/>
    <property type="evidence" value="ECO:0007669"/>
    <property type="project" value="TreeGrafter"/>
</dbReference>
<evidence type="ECO:0000256" key="8">
    <source>
        <dbReference type="SAM" id="Phobius"/>
    </source>
</evidence>
<comment type="similarity">
    <text evidence="2">Belongs to the outer membrane factor (OMF) (TC 1.B.17) family.</text>
</comment>
<evidence type="ECO:0000256" key="5">
    <source>
        <dbReference type="ARBA" id="ARBA00022692"/>
    </source>
</evidence>
<dbReference type="Pfam" id="PF02321">
    <property type="entry name" value="OEP"/>
    <property type="match status" value="1"/>
</dbReference>
<keyword evidence="5 8" id="KW-0812">Transmembrane</keyword>
<reference evidence="9" key="1">
    <citation type="journal article" date="2020" name="mSystems">
        <title>Genome- and Community-Level Interaction Insights into Carbon Utilization and Element Cycling Functions of Hydrothermarchaeota in Hydrothermal Sediment.</title>
        <authorList>
            <person name="Zhou Z."/>
            <person name="Liu Y."/>
            <person name="Xu W."/>
            <person name="Pan J."/>
            <person name="Luo Z.H."/>
            <person name="Li M."/>
        </authorList>
    </citation>
    <scope>NUCLEOTIDE SEQUENCE [LARGE SCALE GENOMIC DNA]</scope>
    <source>
        <strain evidence="9">HyVt-233</strain>
    </source>
</reference>
<dbReference type="InterPro" id="IPR051906">
    <property type="entry name" value="TolC-like"/>
</dbReference>
<feature type="non-terminal residue" evidence="9">
    <location>
        <position position="198"/>
    </location>
</feature>
<gene>
    <name evidence="9" type="ORF">ENG63_00500</name>
</gene>
<dbReference type="GO" id="GO:1990281">
    <property type="term" value="C:efflux pump complex"/>
    <property type="evidence" value="ECO:0007669"/>
    <property type="project" value="TreeGrafter"/>
</dbReference>
<keyword evidence="8" id="KW-1133">Transmembrane helix</keyword>
<evidence type="ECO:0008006" key="10">
    <source>
        <dbReference type="Google" id="ProtNLM"/>
    </source>
</evidence>
<proteinExistence type="inferred from homology"/>
<accession>A0A7C0Y418</accession>
<evidence type="ECO:0000256" key="2">
    <source>
        <dbReference type="ARBA" id="ARBA00007613"/>
    </source>
</evidence>
<evidence type="ECO:0000256" key="3">
    <source>
        <dbReference type="ARBA" id="ARBA00022448"/>
    </source>
</evidence>
<keyword evidence="7" id="KW-0998">Cell outer membrane</keyword>
<dbReference type="EMBL" id="DRBS01000020">
    <property type="protein sequence ID" value="HDD43328.1"/>
    <property type="molecule type" value="Genomic_DNA"/>
</dbReference>
<evidence type="ECO:0000256" key="4">
    <source>
        <dbReference type="ARBA" id="ARBA00022452"/>
    </source>
</evidence>
<protein>
    <recommendedName>
        <fullName evidence="10">TolC family protein</fullName>
    </recommendedName>
</protein>
<dbReference type="Gene3D" id="1.20.1600.10">
    <property type="entry name" value="Outer membrane efflux proteins (OEP)"/>
    <property type="match status" value="1"/>
</dbReference>
<organism evidence="9">
    <name type="scientific">Desulfofervidus auxilii</name>
    <dbReference type="NCBI Taxonomy" id="1621989"/>
    <lineage>
        <taxon>Bacteria</taxon>
        <taxon>Pseudomonadati</taxon>
        <taxon>Thermodesulfobacteriota</taxon>
        <taxon>Candidatus Desulfofervidia</taxon>
        <taxon>Candidatus Desulfofervidales</taxon>
        <taxon>Candidatus Desulfofervidaceae</taxon>
        <taxon>Candidatus Desulfofervidus</taxon>
    </lineage>
</organism>
<keyword evidence="6 8" id="KW-0472">Membrane</keyword>
<keyword evidence="3" id="KW-0813">Transport</keyword>
<dbReference type="InterPro" id="IPR003423">
    <property type="entry name" value="OMP_efflux"/>
</dbReference>
<evidence type="ECO:0000256" key="7">
    <source>
        <dbReference type="ARBA" id="ARBA00023237"/>
    </source>
</evidence>
<feature type="transmembrane region" description="Helical" evidence="8">
    <location>
        <begin position="9"/>
        <end position="30"/>
    </location>
</feature>
<keyword evidence="4" id="KW-1134">Transmembrane beta strand</keyword>
<dbReference type="Proteomes" id="UP000886289">
    <property type="component" value="Unassembled WGS sequence"/>
</dbReference>
<evidence type="ECO:0000313" key="9">
    <source>
        <dbReference type="EMBL" id="HDD43328.1"/>
    </source>
</evidence>
<sequence>MIEDLKTKIFILVFIFYPFSLWALTLQQAISLAMKTYPPLKEKLHLKEKTQFLYKASFDPYFPTLSSEFSYERTFESSMHTIGRLWDNQYTFGLTISYRLFDGGYRWSQRQQSAFVFDQAIAEIEIIKNDLKFLVKKAFYKCLAMKKIWEVRKEAESIAKKNYELAMARRKVGVAMLSDVTQAQVRYTNARMETLTAQ</sequence>
<dbReference type="PANTHER" id="PTHR30026:SF20">
    <property type="entry name" value="OUTER MEMBRANE PROTEIN TOLC"/>
    <property type="match status" value="1"/>
</dbReference>
<name>A0A7C0Y418_DESA2</name>
<dbReference type="AlphaFoldDB" id="A0A7C0Y418"/>
<evidence type="ECO:0000256" key="6">
    <source>
        <dbReference type="ARBA" id="ARBA00023136"/>
    </source>
</evidence>
<dbReference type="PANTHER" id="PTHR30026">
    <property type="entry name" value="OUTER MEMBRANE PROTEIN TOLC"/>
    <property type="match status" value="1"/>
</dbReference>
<comment type="subcellular location">
    <subcellularLocation>
        <location evidence="1">Cell outer membrane</location>
    </subcellularLocation>
</comment>
<evidence type="ECO:0000256" key="1">
    <source>
        <dbReference type="ARBA" id="ARBA00004442"/>
    </source>
</evidence>
<dbReference type="GO" id="GO:0015562">
    <property type="term" value="F:efflux transmembrane transporter activity"/>
    <property type="evidence" value="ECO:0007669"/>
    <property type="project" value="InterPro"/>
</dbReference>